<dbReference type="Gene3D" id="1.25.40.10">
    <property type="entry name" value="Tetratricopeptide repeat domain"/>
    <property type="match status" value="3"/>
</dbReference>
<evidence type="ECO:0000313" key="2">
    <source>
        <dbReference type="EMBL" id="MDU8884625.1"/>
    </source>
</evidence>
<gene>
    <name evidence="2" type="ORF">RXV94_00535</name>
</gene>
<dbReference type="SMART" id="SM00028">
    <property type="entry name" value="TPR"/>
    <property type="match status" value="5"/>
</dbReference>
<evidence type="ECO:0000313" key="3">
    <source>
        <dbReference type="Proteomes" id="UP001268651"/>
    </source>
</evidence>
<dbReference type="InterPro" id="IPR011990">
    <property type="entry name" value="TPR-like_helical_dom_sf"/>
</dbReference>
<accession>A0ABU3U3B5</accession>
<dbReference type="InterPro" id="IPR019734">
    <property type="entry name" value="TPR_rpt"/>
</dbReference>
<dbReference type="RefSeq" id="WP_316660348.1">
    <property type="nucleotide sequence ID" value="NZ_JAWHTF010000001.1"/>
</dbReference>
<keyword evidence="3" id="KW-1185">Reference proteome</keyword>
<proteinExistence type="predicted"/>
<evidence type="ECO:0000256" key="1">
    <source>
        <dbReference type="SAM" id="Coils"/>
    </source>
</evidence>
<sequence length="858" mass="99272">MKTFLKVISVVAITAIFITSCSRKKDSFVSRNFHAVATEYNTLYNGYNALQEGKITLNESYKDNYWEILPIERMQVSDEVILPGESENENFTRAEEKAVKAIQKHSMNIKGKEKNPQIDEAYLLLGKARYFDQRFVPALDAFNNILNKYPTSDKINQVKIWKEKANIRLENEELAIKNLKRLLEEEELEDQDLADAASMLAQAYINTKSIDSAVTQLEIASNATKNNDERGRFRFIQGQLYNELGYKDSANIAFDKVIELHRKTPRIYLIAAHIGKAKNFDFENQDKLAFHELLTDLEEDRENRPYLDKIYHQIAQYHLNNGSDSLAVEYFNKSLREPSEDKRLKARSYEVLAEMSFNNSLYKEAGAYYDSTLTNLEQSTKEFRVVKRKRDNLEDVIYYENIVQVDDSIMNLVGMSEAQKLKFFTHYIDILKAKVEAEKEKQEIIERNKGLVVADKNSKGNRPGLQGSLNRSGGLPNQASTFYFYNPTTVSFGKNEFIKVWGDRQLEDNWRWSNKTSSGLNNTNTIDDVLATASEDELYDPEFYISKIPSTEKEIDSITKERNYAYYQLGLIYKEKFKEYDLAKTKLQQLLSNNPEERLVLPAKYNLYKIYSVLENNDEAEIAKNDIITNYPDSRYATILMNPELASTKDESSPESLYKNLYKLHEKQEYVEVISKCDEYINMFDGDAMVAKFELLKANAIGRLYGYEPYAKAINYVALNYPNDIEGKKAENISLNMLPKLASKEFVDDTLEKNVKAVYMFNNPKEEELNTFITTLNEVIGNSHFKNIVVSTDVYDLDTLLVLVHGLEYIDEAKMFNLLFKEEDRNKVKKPDFVISSSNYQIVQIHKNLDEYLSINNN</sequence>
<reference evidence="2 3" key="1">
    <citation type="submission" date="2023-10" db="EMBL/GenBank/DDBJ databases">
        <title>Marimonas sp. nov. isolated from tidal mud flat.</title>
        <authorList>
            <person name="Jaincy N.J."/>
            <person name="Srinivasan S."/>
            <person name="Lee S.-S."/>
        </authorList>
    </citation>
    <scope>NUCLEOTIDE SEQUENCE [LARGE SCALE GENOMIC DNA]</scope>
    <source>
        <strain evidence="2 3">MJ-SS3</strain>
    </source>
</reference>
<dbReference type="EMBL" id="JAWHTF010000001">
    <property type="protein sequence ID" value="MDU8884625.1"/>
    <property type="molecule type" value="Genomic_DNA"/>
</dbReference>
<dbReference type="PROSITE" id="PS51257">
    <property type="entry name" value="PROKAR_LIPOPROTEIN"/>
    <property type="match status" value="1"/>
</dbReference>
<protein>
    <submittedName>
        <fullName evidence="2">Tetratricopeptide repeat protein</fullName>
    </submittedName>
</protein>
<comment type="caution">
    <text evidence="2">The sequence shown here is derived from an EMBL/GenBank/DDBJ whole genome shotgun (WGS) entry which is preliminary data.</text>
</comment>
<dbReference type="Proteomes" id="UP001268651">
    <property type="component" value="Unassembled WGS sequence"/>
</dbReference>
<dbReference type="Pfam" id="PF13174">
    <property type="entry name" value="TPR_6"/>
    <property type="match status" value="2"/>
</dbReference>
<dbReference type="SUPFAM" id="SSF48452">
    <property type="entry name" value="TPR-like"/>
    <property type="match status" value="1"/>
</dbReference>
<name>A0ABU3U3B5_9FLAO</name>
<keyword evidence="1" id="KW-0175">Coiled coil</keyword>
<organism evidence="2 3">
    <name type="scientific">Gilvirhabdus luticola</name>
    <dbReference type="NCBI Taxonomy" id="3079858"/>
    <lineage>
        <taxon>Bacteria</taxon>
        <taxon>Pseudomonadati</taxon>
        <taxon>Bacteroidota</taxon>
        <taxon>Flavobacteriia</taxon>
        <taxon>Flavobacteriales</taxon>
        <taxon>Flavobacteriaceae</taxon>
        <taxon>Gilvirhabdus</taxon>
    </lineage>
</organism>
<feature type="coiled-coil region" evidence="1">
    <location>
        <begin position="162"/>
        <end position="196"/>
    </location>
</feature>